<dbReference type="PROSITE" id="PS51192">
    <property type="entry name" value="HELICASE_ATP_BIND_1"/>
    <property type="match status" value="1"/>
</dbReference>
<comment type="catalytic activity">
    <reaction evidence="4">
        <text>ATP + H2O = ADP + phosphate + H(+)</text>
        <dbReference type="Rhea" id="RHEA:13065"/>
        <dbReference type="ChEBI" id="CHEBI:15377"/>
        <dbReference type="ChEBI" id="CHEBI:15378"/>
        <dbReference type="ChEBI" id="CHEBI:30616"/>
        <dbReference type="ChEBI" id="CHEBI:43474"/>
        <dbReference type="ChEBI" id="CHEBI:456216"/>
        <dbReference type="EC" id="3.6.4.13"/>
    </reaction>
</comment>
<dbReference type="EC" id="3.6.4.13" evidence="4"/>
<comment type="domain">
    <text evidence="4">The Q motif is unique to and characteristic of the DEAD box family of RNA helicases and controls ATP binding and hydrolysis.</text>
</comment>
<comment type="function">
    <text evidence="4">RNA helicase.</text>
</comment>
<evidence type="ECO:0000256" key="5">
    <source>
        <dbReference type="SAM" id="MobiDB-lite"/>
    </source>
</evidence>
<evidence type="ECO:0000256" key="4">
    <source>
        <dbReference type="RuleBase" id="RU365068"/>
    </source>
</evidence>
<organism evidence="7 8">
    <name type="scientific">Acrasis kona</name>
    <dbReference type="NCBI Taxonomy" id="1008807"/>
    <lineage>
        <taxon>Eukaryota</taxon>
        <taxon>Discoba</taxon>
        <taxon>Heterolobosea</taxon>
        <taxon>Tetramitia</taxon>
        <taxon>Eutetramitia</taxon>
        <taxon>Acrasidae</taxon>
        <taxon>Acrasis</taxon>
    </lineage>
</organism>
<dbReference type="GO" id="GO:0003723">
    <property type="term" value="F:RNA binding"/>
    <property type="evidence" value="ECO:0007669"/>
    <property type="project" value="UniProtKB-UniRule"/>
</dbReference>
<comment type="similarity">
    <text evidence="4">Belongs to the DEAD box helicase family.</text>
</comment>
<dbReference type="Pfam" id="PF00270">
    <property type="entry name" value="DEAD"/>
    <property type="match status" value="1"/>
</dbReference>
<keyword evidence="8" id="KW-1185">Reference proteome</keyword>
<feature type="domain" description="Helicase ATP-binding" evidence="6">
    <location>
        <begin position="36"/>
        <end position="282"/>
    </location>
</feature>
<dbReference type="InterPro" id="IPR011545">
    <property type="entry name" value="DEAD/DEAH_box_helicase_dom"/>
</dbReference>
<evidence type="ECO:0000259" key="6">
    <source>
        <dbReference type="PROSITE" id="PS51192"/>
    </source>
</evidence>
<name>A0AAW2YYF1_9EUKA</name>
<dbReference type="GO" id="GO:0003724">
    <property type="term" value="F:RNA helicase activity"/>
    <property type="evidence" value="ECO:0007669"/>
    <property type="project" value="UniProtKB-EC"/>
</dbReference>
<dbReference type="SMART" id="SM00487">
    <property type="entry name" value="DEXDc"/>
    <property type="match status" value="1"/>
</dbReference>
<comment type="caution">
    <text evidence="7">The sequence shown here is derived from an EMBL/GenBank/DDBJ whole genome shotgun (WGS) entry which is preliminary data.</text>
</comment>
<accession>A0AAW2YYF1</accession>
<sequence length="512" mass="58074">MLRTYIQNSHIAIRRYGVISKVLGGELPPTDIQKKVTEEAKKRHTVIKAPVSSGKTISYLLPSLKIVRDAMIKQSETERPGFRGLILTPKHERATLIAEMINEYAQHQNLNNLTARTIMGGRSLQREIDIIDLIEPEIVVATIGRLSSHLNNSDYFRNLQFLVIDDAHSFDPSDAKLNSIFPHLNSKRRTFVVGDESLNNDVPKEWLGDNAESVSVVESNVVKQTDNVKTEVVQADGHKDVFEKVAALTQKYHDKRTVVFSPSSEDATFMHYVLAENNILSTLLTVSQAGTVRHAAYQSFLEARKGLLLTSRYLQDVVPEDVEVVISVGHVSDSDKQVQMSRLKNEEGSSHITVQFQPYDKQPSQQVTLNDLQPLQLKVGPISQKVFGPYYNHTLRTLRHNKEADEDQANRVTDLAKEFELTPPKIKVRLAEDLGLVDALSKRNLLKDSNDKRSNQLSKEEVKQRVDERAKNIRDSRIKKRGNKDFKNAADQRKKLKEIQEETEKLSKITFN</sequence>
<keyword evidence="1 4" id="KW-0547">Nucleotide-binding</keyword>
<evidence type="ECO:0000256" key="3">
    <source>
        <dbReference type="ARBA" id="ARBA00022840"/>
    </source>
</evidence>
<proteinExistence type="inferred from homology"/>
<keyword evidence="2 4" id="KW-0378">Hydrolase</keyword>
<dbReference type="Proteomes" id="UP001431209">
    <property type="component" value="Unassembled WGS sequence"/>
</dbReference>
<dbReference type="GO" id="GO:0016787">
    <property type="term" value="F:hydrolase activity"/>
    <property type="evidence" value="ECO:0007669"/>
    <property type="project" value="UniProtKB-KW"/>
</dbReference>
<dbReference type="Gene3D" id="3.40.50.300">
    <property type="entry name" value="P-loop containing nucleotide triphosphate hydrolases"/>
    <property type="match status" value="2"/>
</dbReference>
<evidence type="ECO:0000256" key="2">
    <source>
        <dbReference type="ARBA" id="ARBA00022801"/>
    </source>
</evidence>
<evidence type="ECO:0000313" key="7">
    <source>
        <dbReference type="EMBL" id="KAL0481679.1"/>
    </source>
</evidence>
<dbReference type="GO" id="GO:0005524">
    <property type="term" value="F:ATP binding"/>
    <property type="evidence" value="ECO:0007669"/>
    <property type="project" value="UniProtKB-UniRule"/>
</dbReference>
<dbReference type="EMBL" id="JAOPGA020000784">
    <property type="protein sequence ID" value="KAL0481679.1"/>
    <property type="molecule type" value="Genomic_DNA"/>
</dbReference>
<dbReference type="InterPro" id="IPR014001">
    <property type="entry name" value="Helicase_ATP-bd"/>
</dbReference>
<dbReference type="PANTHER" id="PTHR24031">
    <property type="entry name" value="RNA HELICASE"/>
    <property type="match status" value="1"/>
</dbReference>
<dbReference type="AlphaFoldDB" id="A0AAW2YYF1"/>
<protein>
    <recommendedName>
        <fullName evidence="4">ATP-dependent RNA helicase</fullName>
        <ecNumber evidence="4">3.6.4.13</ecNumber>
    </recommendedName>
</protein>
<keyword evidence="4 7" id="KW-0347">Helicase</keyword>
<evidence type="ECO:0000256" key="1">
    <source>
        <dbReference type="ARBA" id="ARBA00022741"/>
    </source>
</evidence>
<reference evidence="7 8" key="1">
    <citation type="submission" date="2024-03" db="EMBL/GenBank/DDBJ databases">
        <title>The Acrasis kona genome and developmental transcriptomes reveal deep origins of eukaryotic multicellular pathways.</title>
        <authorList>
            <person name="Sheikh S."/>
            <person name="Fu C.-J."/>
            <person name="Brown M.W."/>
            <person name="Baldauf S.L."/>
        </authorList>
    </citation>
    <scope>NUCLEOTIDE SEQUENCE [LARGE SCALE GENOMIC DNA]</scope>
    <source>
        <strain evidence="7 8">ATCC MYA-3509</strain>
    </source>
</reference>
<feature type="region of interest" description="Disordered" evidence="5">
    <location>
        <begin position="450"/>
        <end position="494"/>
    </location>
</feature>
<keyword evidence="4" id="KW-0694">RNA-binding</keyword>
<evidence type="ECO:0000313" key="8">
    <source>
        <dbReference type="Proteomes" id="UP001431209"/>
    </source>
</evidence>
<dbReference type="SUPFAM" id="SSF52540">
    <property type="entry name" value="P-loop containing nucleoside triphosphate hydrolases"/>
    <property type="match status" value="1"/>
</dbReference>
<feature type="compositionally biased region" description="Basic and acidic residues" evidence="5">
    <location>
        <begin position="450"/>
        <end position="476"/>
    </location>
</feature>
<gene>
    <name evidence="7" type="ORF">AKO1_012520</name>
</gene>
<keyword evidence="3 4" id="KW-0067">ATP-binding</keyword>
<feature type="compositionally biased region" description="Basic and acidic residues" evidence="5">
    <location>
        <begin position="483"/>
        <end position="494"/>
    </location>
</feature>
<dbReference type="InterPro" id="IPR027417">
    <property type="entry name" value="P-loop_NTPase"/>
</dbReference>